<evidence type="ECO:0000256" key="1">
    <source>
        <dbReference type="SAM" id="SignalP"/>
    </source>
</evidence>
<gene>
    <name evidence="2" type="ORF">ACFFJ3_20500</name>
</gene>
<accession>A0ABV6EIL0</accession>
<sequence>MPQRIVVCAVFALIFFGLPSQASMMVYPMETEVGKNGAAQIKALSQSDEVQFIKISLKKIINPGTPNEKEIHADISAGESLVVTPQKLALTAGGERIVRLVSLAFPEKETTWRVYFESVSENTFNKANNEKNSENRTAEVGVSIVWGALVHVAPAESIVSLKYNPGSAEVINEGTIRLPLRELAICNTTGECSWKKETSTVYPGTTIRLAGMRFSSEIKYRVKYYNWLKNATEEIELPANQVN</sequence>
<evidence type="ECO:0000313" key="2">
    <source>
        <dbReference type="EMBL" id="MFC0228843.1"/>
    </source>
</evidence>
<dbReference type="RefSeq" id="WP_380678943.1">
    <property type="nucleotide sequence ID" value="NZ_CP173186.1"/>
</dbReference>
<comment type="caution">
    <text evidence="2">The sequence shown here is derived from an EMBL/GenBank/DDBJ whole genome shotgun (WGS) entry which is preliminary data.</text>
</comment>
<keyword evidence="3" id="KW-1185">Reference proteome</keyword>
<dbReference type="InterPro" id="IPR013783">
    <property type="entry name" value="Ig-like_fold"/>
</dbReference>
<keyword evidence="1" id="KW-0732">Signal</keyword>
<evidence type="ECO:0000313" key="3">
    <source>
        <dbReference type="Proteomes" id="UP001589792"/>
    </source>
</evidence>
<feature type="signal peptide" evidence="1">
    <location>
        <begin position="1"/>
        <end position="22"/>
    </location>
</feature>
<proteinExistence type="predicted"/>
<dbReference type="EMBL" id="JBHLXG010000027">
    <property type="protein sequence ID" value="MFC0228843.1"/>
    <property type="molecule type" value="Genomic_DNA"/>
</dbReference>
<reference evidence="2 3" key="1">
    <citation type="submission" date="2024-09" db="EMBL/GenBank/DDBJ databases">
        <authorList>
            <person name="Sun Q."/>
            <person name="Mori K."/>
        </authorList>
    </citation>
    <scope>NUCLEOTIDE SEQUENCE [LARGE SCALE GENOMIC DNA]</scope>
    <source>
        <strain evidence="2 3">CCM 8626</strain>
    </source>
</reference>
<feature type="chain" id="PRO_5047302391" evidence="1">
    <location>
        <begin position="23"/>
        <end position="243"/>
    </location>
</feature>
<organism evidence="2 3">
    <name type="scientific">Serratia aquatilis</name>
    <dbReference type="NCBI Taxonomy" id="1737515"/>
    <lineage>
        <taxon>Bacteria</taxon>
        <taxon>Pseudomonadati</taxon>
        <taxon>Pseudomonadota</taxon>
        <taxon>Gammaproteobacteria</taxon>
        <taxon>Enterobacterales</taxon>
        <taxon>Yersiniaceae</taxon>
        <taxon>Serratia</taxon>
    </lineage>
</organism>
<protein>
    <submittedName>
        <fullName evidence="2">Fimbrial protein</fullName>
    </submittedName>
</protein>
<name>A0ABV6EIL0_9GAMM</name>
<dbReference type="Gene3D" id="2.60.40.10">
    <property type="entry name" value="Immunoglobulins"/>
    <property type="match status" value="1"/>
</dbReference>
<dbReference type="Proteomes" id="UP001589792">
    <property type="component" value="Unassembled WGS sequence"/>
</dbReference>